<keyword evidence="2" id="KW-0732">Signal</keyword>
<keyword evidence="4" id="KW-1185">Reference proteome</keyword>
<reference evidence="3 4" key="1">
    <citation type="submission" date="2018-11" db="EMBL/GenBank/DDBJ databases">
        <authorList>
            <consortium name="Pathogen Informatics"/>
        </authorList>
    </citation>
    <scope>NUCLEOTIDE SEQUENCE [LARGE SCALE GENOMIC DNA]</scope>
</reference>
<sequence length="384" mass="43452">MWLAYALLLTVAISMPQSPNTPSSTSAPKKTKFSVGKRLCKPRFSEISTLYVGVNAQDNLNEFDEFIEIDFPQKECEKVRRLVIHQYTIIVIDTRPIYSTSAGPLFLCRLHSSAMKTGEFYFVIGNQSDNTPAPREFDILYTHERGDSNVNGISYLKFTATHFAAEPEDKTEFPVIFILAESPALRSDENDFKKLVAEVSYAQVGRSRKVTILEQSKTLSHPSSWKVMFENAVDVVVVNRNVRSTRTNLFTAEMFKAFDVYGIRPSMLALDVSRETRDLPRGRSISLCIPPNELLSYTTSHTSVYWKSSIHTPGYENDCSLPEYLRIFDETTGYSPRIPQYQYQEPFREEAPEAVPELVGDSDDNMEVEHEQGEAPPTPVAPSV</sequence>
<organism evidence="3 4">
    <name type="scientific">Cylicostephanus goldi</name>
    <name type="common">Nematode worm</name>
    <dbReference type="NCBI Taxonomy" id="71465"/>
    <lineage>
        <taxon>Eukaryota</taxon>
        <taxon>Metazoa</taxon>
        <taxon>Ecdysozoa</taxon>
        <taxon>Nematoda</taxon>
        <taxon>Chromadorea</taxon>
        <taxon>Rhabditida</taxon>
        <taxon>Rhabditina</taxon>
        <taxon>Rhabditomorpha</taxon>
        <taxon>Strongyloidea</taxon>
        <taxon>Strongylidae</taxon>
        <taxon>Cylicostephanus</taxon>
    </lineage>
</organism>
<evidence type="ECO:0000256" key="1">
    <source>
        <dbReference type="SAM" id="MobiDB-lite"/>
    </source>
</evidence>
<name>A0A3P6SV32_CYLGO</name>
<protein>
    <submittedName>
        <fullName evidence="3">Uncharacterized protein</fullName>
    </submittedName>
</protein>
<feature type="signal peptide" evidence="2">
    <location>
        <begin position="1"/>
        <end position="16"/>
    </location>
</feature>
<evidence type="ECO:0000313" key="3">
    <source>
        <dbReference type="EMBL" id="VDK57468.1"/>
    </source>
</evidence>
<evidence type="ECO:0000313" key="4">
    <source>
        <dbReference type="Proteomes" id="UP000271889"/>
    </source>
</evidence>
<gene>
    <name evidence="3" type="ORF">CGOC_LOCUS3997</name>
</gene>
<accession>A0A3P6SV32</accession>
<feature type="non-terminal residue" evidence="3">
    <location>
        <position position="384"/>
    </location>
</feature>
<dbReference type="AlphaFoldDB" id="A0A3P6SV32"/>
<dbReference type="OrthoDB" id="10512731at2759"/>
<dbReference type="Proteomes" id="UP000271889">
    <property type="component" value="Unassembled WGS sequence"/>
</dbReference>
<proteinExistence type="predicted"/>
<feature type="chain" id="PRO_5018036846" evidence="2">
    <location>
        <begin position="17"/>
        <end position="384"/>
    </location>
</feature>
<dbReference type="EMBL" id="UYRV01010485">
    <property type="protein sequence ID" value="VDK57468.1"/>
    <property type="molecule type" value="Genomic_DNA"/>
</dbReference>
<evidence type="ECO:0000256" key="2">
    <source>
        <dbReference type="SAM" id="SignalP"/>
    </source>
</evidence>
<feature type="region of interest" description="Disordered" evidence="1">
    <location>
        <begin position="347"/>
        <end position="384"/>
    </location>
</feature>